<reference evidence="2 3" key="1">
    <citation type="submission" date="2020-06" db="EMBL/GenBank/DDBJ databases">
        <title>Schlegella sp. ID0723 isolated from air conditioner.</title>
        <authorList>
            <person name="Kim D.Y."/>
            <person name="Kim D.-U."/>
        </authorList>
    </citation>
    <scope>NUCLEOTIDE SEQUENCE [LARGE SCALE GENOMIC DNA]</scope>
    <source>
        <strain evidence="2 3">ID0723</strain>
    </source>
</reference>
<dbReference type="AlphaFoldDB" id="A0A7Y6NK35"/>
<keyword evidence="3" id="KW-1185">Reference proteome</keyword>
<comment type="caution">
    <text evidence="2">The sequence shown here is derived from an EMBL/GenBank/DDBJ whole genome shotgun (WGS) entry which is preliminary data.</text>
</comment>
<sequence>MNPAADVDPARVEAETRAWVRRAVIGLGLCPFAGAADARGLVRYVVSDARDIDALLDDLVAEIHRIADADPSSLETTLLIHPHVLNDFDDYNDFLDIADAALDELDLTGELQVASFHPDYRFADTDEDDVTNASNRSPYPLLQLLREASIERAIDSGLDTDAVVEANLETLERLGHPGWDALKAAFRRDAELELQGTRGSAGGSDLPPAGLDGGGCSGPLAPTPPSGSGGDAGSRDG</sequence>
<dbReference type="EMBL" id="JABWMJ010000001">
    <property type="protein sequence ID" value="NUZ04574.1"/>
    <property type="molecule type" value="Genomic_DNA"/>
</dbReference>
<gene>
    <name evidence="2" type="ORF">HQN59_02260</name>
</gene>
<feature type="region of interest" description="Disordered" evidence="1">
    <location>
        <begin position="195"/>
        <end position="237"/>
    </location>
</feature>
<dbReference type="Proteomes" id="UP000529637">
    <property type="component" value="Unassembled WGS sequence"/>
</dbReference>
<name>A0A7Y6NK35_9BURK</name>
<evidence type="ECO:0000313" key="3">
    <source>
        <dbReference type="Proteomes" id="UP000529637"/>
    </source>
</evidence>
<protein>
    <submittedName>
        <fullName evidence="2">DUF1415 domain-containing protein</fullName>
    </submittedName>
</protein>
<dbReference type="RefSeq" id="WP_176065629.1">
    <property type="nucleotide sequence ID" value="NZ_JABWMJ010000001.1"/>
</dbReference>
<organism evidence="2 3">
    <name type="scientific">Piscinibacter koreensis</name>
    <dbReference type="NCBI Taxonomy" id="2742824"/>
    <lineage>
        <taxon>Bacteria</taxon>
        <taxon>Pseudomonadati</taxon>
        <taxon>Pseudomonadota</taxon>
        <taxon>Betaproteobacteria</taxon>
        <taxon>Burkholderiales</taxon>
        <taxon>Sphaerotilaceae</taxon>
        <taxon>Piscinibacter</taxon>
    </lineage>
</organism>
<dbReference type="Pfam" id="PF07209">
    <property type="entry name" value="DUF1415"/>
    <property type="match status" value="1"/>
</dbReference>
<proteinExistence type="predicted"/>
<feature type="compositionally biased region" description="Gly residues" evidence="1">
    <location>
        <begin position="227"/>
        <end position="237"/>
    </location>
</feature>
<evidence type="ECO:0000256" key="1">
    <source>
        <dbReference type="SAM" id="MobiDB-lite"/>
    </source>
</evidence>
<dbReference type="InterPro" id="IPR009858">
    <property type="entry name" value="DUF1415"/>
</dbReference>
<evidence type="ECO:0000313" key="2">
    <source>
        <dbReference type="EMBL" id="NUZ04574.1"/>
    </source>
</evidence>
<accession>A0A7Y6NK35</accession>